<name>A0A1F7GT95_9BACT</name>
<dbReference type="AlphaFoldDB" id="A0A1F7GT95"/>
<sequence>MENGLIQGPFIDPAGALELMCVACSRTIFTLKPFSLDLANPPENLEATGNSERFITQALLHIATTHRFTTQTIDALPDYYLAVLEIPLSFLVVATYNQRGGWINVDQFGISSFQLPKK</sequence>
<dbReference type="EMBL" id="MFZI01000002">
    <property type="protein sequence ID" value="OGK22247.1"/>
    <property type="molecule type" value="Genomic_DNA"/>
</dbReference>
<gene>
    <name evidence="1" type="ORF">A2866_02390</name>
</gene>
<dbReference type="Proteomes" id="UP000177026">
    <property type="component" value="Unassembled WGS sequence"/>
</dbReference>
<evidence type="ECO:0000313" key="2">
    <source>
        <dbReference type="Proteomes" id="UP000177026"/>
    </source>
</evidence>
<proteinExistence type="predicted"/>
<accession>A0A1F7GT95</accession>
<reference evidence="1 2" key="1">
    <citation type="journal article" date="2016" name="Nat. Commun.">
        <title>Thousands of microbial genomes shed light on interconnected biogeochemical processes in an aquifer system.</title>
        <authorList>
            <person name="Anantharaman K."/>
            <person name="Brown C.T."/>
            <person name="Hug L.A."/>
            <person name="Sharon I."/>
            <person name="Castelle C.J."/>
            <person name="Probst A.J."/>
            <person name="Thomas B.C."/>
            <person name="Singh A."/>
            <person name="Wilkins M.J."/>
            <person name="Karaoz U."/>
            <person name="Brodie E.L."/>
            <person name="Williams K.H."/>
            <person name="Hubbard S.S."/>
            <person name="Banfield J.F."/>
        </authorList>
    </citation>
    <scope>NUCLEOTIDE SEQUENCE [LARGE SCALE GENOMIC DNA]</scope>
</reference>
<organism evidence="1 2">
    <name type="scientific">Candidatus Roizmanbacteria bacterium RIFCSPHIGHO2_01_FULL_39_8</name>
    <dbReference type="NCBI Taxonomy" id="1802033"/>
    <lineage>
        <taxon>Bacteria</taxon>
        <taxon>Candidatus Roizmaniibacteriota</taxon>
    </lineage>
</organism>
<evidence type="ECO:0000313" key="1">
    <source>
        <dbReference type="EMBL" id="OGK22247.1"/>
    </source>
</evidence>
<comment type="caution">
    <text evidence="1">The sequence shown here is derived from an EMBL/GenBank/DDBJ whole genome shotgun (WGS) entry which is preliminary data.</text>
</comment>
<protein>
    <submittedName>
        <fullName evidence="1">Uncharacterized protein</fullName>
    </submittedName>
</protein>